<feature type="transmembrane region" description="Helical" evidence="17">
    <location>
        <begin position="91"/>
        <end position="112"/>
    </location>
</feature>
<sequence>MNILTNKYIKKCTFFFIYSSIILLNGCDHLVLMHPKGSIGLEERSLIIIAFGMMLIIVIPVIIMTLLFTIKYRATNNTHTKYNPNWIESKKIEYATWIIPIIIIIILSILTWHSTHKLDPKNPIYLDSKIVDPIIVNVIALNWKWLFIYPQHNIAIINELVFPANVPIRFNITSNSVMNSFFIPQLGSQIYAMAGMQTQLNLIANKPGKYKGISSNFSGQGFSGMKFIVIATNNKKEFTQWVQKAQRSIHHLNNMNAYEKLAKPSMFDSITYFSNIQPNLFDSVINKFKH</sequence>
<keyword evidence="7 17" id="KW-0812">Transmembrane</keyword>
<evidence type="ECO:0000256" key="13">
    <source>
        <dbReference type="ARBA" id="ARBA00023139"/>
    </source>
</evidence>
<accession>E8Q628</accession>
<dbReference type="OrthoDB" id="9783445at2"/>
<comment type="subunit">
    <text evidence="3">Heterooctamer of two A chains, two B chains, two C chains and two D chains.</text>
</comment>
<dbReference type="KEGG" id="bva:BVAF_246"/>
<dbReference type="GO" id="GO:0009486">
    <property type="term" value="F:cytochrome bo3 ubiquinol oxidase activity"/>
    <property type="evidence" value="ECO:0007669"/>
    <property type="project" value="InterPro"/>
</dbReference>
<dbReference type="GO" id="GO:0005886">
    <property type="term" value="C:plasma membrane"/>
    <property type="evidence" value="ECO:0007669"/>
    <property type="project" value="UniProtKB-SubCell"/>
</dbReference>
<dbReference type="InterPro" id="IPR006333">
    <property type="entry name" value="Cyt_o_ubiquinol_oxidase_su2"/>
</dbReference>
<evidence type="ECO:0000256" key="14">
    <source>
        <dbReference type="ARBA" id="ARBA00023288"/>
    </source>
</evidence>
<evidence type="ECO:0000256" key="3">
    <source>
        <dbReference type="ARBA" id="ARBA00011700"/>
    </source>
</evidence>
<evidence type="ECO:0000256" key="7">
    <source>
        <dbReference type="ARBA" id="ARBA00022692"/>
    </source>
</evidence>
<dbReference type="PANTHER" id="PTHR22888:SF18">
    <property type="entry name" value="CYTOCHROME BO(3) UBIQUINOL OXIDASE SUBUNIT 2"/>
    <property type="match status" value="1"/>
</dbReference>
<evidence type="ECO:0000256" key="10">
    <source>
        <dbReference type="ARBA" id="ARBA00022989"/>
    </source>
</evidence>
<evidence type="ECO:0000256" key="12">
    <source>
        <dbReference type="ARBA" id="ARBA00023136"/>
    </source>
</evidence>
<feature type="domain" description="Cytochrome oxidase subunit II transmembrane region profile" evidence="19">
    <location>
        <begin position="24"/>
        <end position="122"/>
    </location>
</feature>
<evidence type="ECO:0000256" key="15">
    <source>
        <dbReference type="ARBA" id="ARBA00025694"/>
    </source>
</evidence>
<dbReference type="Gene3D" id="2.60.40.420">
    <property type="entry name" value="Cupredoxins - blue copper proteins"/>
    <property type="match status" value="1"/>
</dbReference>
<dbReference type="SUPFAM" id="SSF81464">
    <property type="entry name" value="Cytochrome c oxidase subunit II-like, transmembrane region"/>
    <property type="match status" value="1"/>
</dbReference>
<evidence type="ECO:0000259" key="18">
    <source>
        <dbReference type="PROSITE" id="PS50857"/>
    </source>
</evidence>
<dbReference type="PIRSF" id="PIRSF000292">
    <property type="entry name" value="Ubi_od_II"/>
    <property type="match status" value="1"/>
</dbReference>
<keyword evidence="12 16" id="KW-0472">Membrane</keyword>
<dbReference type="Pfam" id="PF00116">
    <property type="entry name" value="COX2"/>
    <property type="match status" value="1"/>
</dbReference>
<dbReference type="SUPFAM" id="SSF49503">
    <property type="entry name" value="Cupredoxins"/>
    <property type="match status" value="1"/>
</dbReference>
<comment type="function">
    <text evidence="15">Cytochrome bo(3) ubiquinol terminal oxidase is the component of the aerobic respiratory chain of E.coli that predominates when cells are grown at high aeration. Has proton pump activity across the membrane in addition to electron transfer, pumping 2 protons/electron.</text>
</comment>
<evidence type="ECO:0000256" key="6">
    <source>
        <dbReference type="ARBA" id="ARBA00022660"/>
    </source>
</evidence>
<dbReference type="Gene3D" id="1.10.287.90">
    <property type="match status" value="1"/>
</dbReference>
<dbReference type="PROSITE" id="PS50999">
    <property type="entry name" value="COX2_TM"/>
    <property type="match status" value="1"/>
</dbReference>
<feature type="transmembrane region" description="Helical" evidence="17">
    <location>
        <begin position="12"/>
        <end position="34"/>
    </location>
</feature>
<dbReference type="InterPro" id="IPR034227">
    <property type="entry name" value="CuRO_UO_II"/>
</dbReference>
<comment type="similarity">
    <text evidence="2 16">Belongs to the cytochrome c oxidase subunit 2 family.</text>
</comment>
<evidence type="ECO:0000256" key="2">
    <source>
        <dbReference type="ARBA" id="ARBA00007866"/>
    </source>
</evidence>
<dbReference type="RefSeq" id="WP_013516569.1">
    <property type="nucleotide sequence ID" value="NC_014909.2"/>
</dbReference>
<evidence type="ECO:0000259" key="19">
    <source>
        <dbReference type="PROSITE" id="PS50999"/>
    </source>
</evidence>
<name>E8Q628_BLOVB</name>
<keyword evidence="9 16" id="KW-0249">Electron transport</keyword>
<dbReference type="GO" id="GO:0016682">
    <property type="term" value="F:oxidoreductase activity, acting on diphenols and related substances as donors, oxygen as acceptor"/>
    <property type="evidence" value="ECO:0007669"/>
    <property type="project" value="InterPro"/>
</dbReference>
<evidence type="ECO:0000256" key="8">
    <source>
        <dbReference type="ARBA" id="ARBA00022729"/>
    </source>
</evidence>
<evidence type="ECO:0000313" key="21">
    <source>
        <dbReference type="Proteomes" id="UP000007464"/>
    </source>
</evidence>
<keyword evidence="11 16" id="KW-0560">Oxidoreductase</keyword>
<dbReference type="AlphaFoldDB" id="E8Q628"/>
<dbReference type="HOGENOM" id="CLU_036876_6_1_6"/>
<dbReference type="PANTHER" id="PTHR22888">
    <property type="entry name" value="CYTOCHROME C OXIDASE, SUBUNIT II"/>
    <property type="match status" value="1"/>
</dbReference>
<dbReference type="Pfam" id="PF06481">
    <property type="entry name" value="COX_ARM"/>
    <property type="match status" value="1"/>
</dbReference>
<keyword evidence="4 16" id="KW-0813">Transport</keyword>
<keyword evidence="5 16" id="KW-1003">Cell membrane</keyword>
<dbReference type="CDD" id="cd04212">
    <property type="entry name" value="CuRO_UO_II"/>
    <property type="match status" value="1"/>
</dbReference>
<keyword evidence="8" id="KW-0732">Signal</keyword>
<comment type="subcellular location">
    <subcellularLocation>
        <location evidence="1">Cell membrane</location>
        <topology evidence="1">Multi-pass membrane protein</topology>
    </subcellularLocation>
</comment>
<evidence type="ECO:0000256" key="16">
    <source>
        <dbReference type="PIRNR" id="PIRNR000292"/>
    </source>
</evidence>
<dbReference type="InterPro" id="IPR010514">
    <property type="entry name" value="COX_ARM"/>
</dbReference>
<dbReference type="Proteomes" id="UP000007464">
    <property type="component" value="Chromosome"/>
</dbReference>
<dbReference type="InterPro" id="IPR036257">
    <property type="entry name" value="Cyt_c_oxidase_su2_TM_sf"/>
</dbReference>
<dbReference type="GO" id="GO:0004129">
    <property type="term" value="F:cytochrome-c oxidase activity"/>
    <property type="evidence" value="ECO:0007669"/>
    <property type="project" value="UniProtKB-UniRule"/>
</dbReference>
<keyword evidence="21" id="KW-1185">Reference proteome</keyword>
<dbReference type="GO" id="GO:0042773">
    <property type="term" value="P:ATP synthesis coupled electron transport"/>
    <property type="evidence" value="ECO:0007669"/>
    <property type="project" value="TreeGrafter"/>
</dbReference>
<reference evidence="20 21" key="1">
    <citation type="journal article" date="2010" name="BMC Genomics">
        <title>Unprecedented loss of ammonia assimilation capability in a urease-encoding bacterial mutualist.</title>
        <authorList>
            <person name="Williams L.E."/>
            <person name="Wernegreen J.J."/>
        </authorList>
    </citation>
    <scope>NUCLEOTIDE SEQUENCE [LARGE SCALE GENOMIC DNA]</scope>
    <source>
        <strain evidence="20 21">BVAF</strain>
    </source>
</reference>
<proteinExistence type="inferred from homology"/>
<dbReference type="STRING" id="859654.BVAF_246"/>
<keyword evidence="10 17" id="KW-1133">Transmembrane helix</keyword>
<dbReference type="GO" id="GO:0005507">
    <property type="term" value="F:copper ion binding"/>
    <property type="evidence" value="ECO:0007669"/>
    <property type="project" value="InterPro"/>
</dbReference>
<evidence type="ECO:0000256" key="11">
    <source>
        <dbReference type="ARBA" id="ARBA00023002"/>
    </source>
</evidence>
<organism evidence="20 21">
    <name type="scientific">Blochmanniella vafra (strain BVAF)</name>
    <dbReference type="NCBI Taxonomy" id="859654"/>
    <lineage>
        <taxon>Bacteria</taxon>
        <taxon>Pseudomonadati</taxon>
        <taxon>Pseudomonadota</taxon>
        <taxon>Gammaproteobacteria</taxon>
        <taxon>Enterobacterales</taxon>
        <taxon>Enterobacteriaceae</taxon>
        <taxon>ant endosymbionts</taxon>
        <taxon>Candidatus Blochmanniella</taxon>
    </lineage>
</organism>
<feature type="transmembrane region" description="Helical" evidence="17">
    <location>
        <begin position="46"/>
        <end position="70"/>
    </location>
</feature>
<evidence type="ECO:0000256" key="17">
    <source>
        <dbReference type="SAM" id="Phobius"/>
    </source>
</evidence>
<evidence type="ECO:0000256" key="9">
    <source>
        <dbReference type="ARBA" id="ARBA00022982"/>
    </source>
</evidence>
<protein>
    <recommendedName>
        <fullName evidence="16">Ubiquinol oxidase subunit 2</fullName>
    </recommendedName>
</protein>
<keyword evidence="14" id="KW-0449">Lipoprotein</keyword>
<keyword evidence="6 16" id="KW-0679">Respiratory chain</keyword>
<feature type="domain" description="Cytochrome oxidase subunit II copper A binding" evidence="18">
    <location>
        <begin position="131"/>
        <end position="244"/>
    </location>
</feature>
<evidence type="ECO:0000313" key="20">
    <source>
        <dbReference type="EMBL" id="ADV33644.1"/>
    </source>
</evidence>
<evidence type="ECO:0000256" key="1">
    <source>
        <dbReference type="ARBA" id="ARBA00004651"/>
    </source>
</evidence>
<dbReference type="NCBIfam" id="TIGR01433">
    <property type="entry name" value="CyoA"/>
    <property type="match status" value="1"/>
</dbReference>
<dbReference type="InterPro" id="IPR008972">
    <property type="entry name" value="Cupredoxin"/>
</dbReference>
<keyword evidence="13" id="KW-0564">Palmitate</keyword>
<dbReference type="InterPro" id="IPR002429">
    <property type="entry name" value="CcO_II-like_C"/>
</dbReference>
<evidence type="ECO:0000256" key="5">
    <source>
        <dbReference type="ARBA" id="ARBA00022475"/>
    </source>
</evidence>
<evidence type="ECO:0000256" key="4">
    <source>
        <dbReference type="ARBA" id="ARBA00022448"/>
    </source>
</evidence>
<dbReference type="InterPro" id="IPR011759">
    <property type="entry name" value="Cyt_c_oxidase_su2_TM_dom"/>
</dbReference>
<dbReference type="EMBL" id="CP002189">
    <property type="protein sequence ID" value="ADV33644.1"/>
    <property type="molecule type" value="Genomic_DNA"/>
</dbReference>
<gene>
    <name evidence="20" type="primary">cyoA</name>
    <name evidence="20" type="ordered locus">BVAF_246</name>
</gene>
<dbReference type="PRINTS" id="PR01166">
    <property type="entry name" value="CYCOXIDASEII"/>
</dbReference>
<dbReference type="InterPro" id="IPR045187">
    <property type="entry name" value="CcO_II"/>
</dbReference>
<dbReference type="PROSITE" id="PS50857">
    <property type="entry name" value="COX2_CUA"/>
    <property type="match status" value="1"/>
</dbReference>